<dbReference type="InterPro" id="IPR007160">
    <property type="entry name" value="DUF362"/>
</dbReference>
<dbReference type="EMBL" id="JANFYT010000003">
    <property type="protein sequence ID" value="MCQ4813239.1"/>
    <property type="molecule type" value="Genomic_DNA"/>
</dbReference>
<evidence type="ECO:0000313" key="3">
    <source>
        <dbReference type="EMBL" id="MCQ4813239.1"/>
    </source>
</evidence>
<feature type="domain" description="DUF362" evidence="2">
    <location>
        <begin position="79"/>
        <end position="286"/>
    </location>
</feature>
<gene>
    <name evidence="3" type="ORF">NE630_02235</name>
</gene>
<proteinExistence type="predicted"/>
<evidence type="ECO:0000256" key="1">
    <source>
        <dbReference type="SAM" id="SignalP"/>
    </source>
</evidence>
<feature type="chain" id="PRO_5043464814" evidence="1">
    <location>
        <begin position="24"/>
        <end position="329"/>
    </location>
</feature>
<protein>
    <submittedName>
        <fullName evidence="3">DUF362 domain-containing protein</fullName>
    </submittedName>
</protein>
<accession>A0AAW5K5E9</accession>
<feature type="signal peptide" evidence="1">
    <location>
        <begin position="1"/>
        <end position="23"/>
    </location>
</feature>
<evidence type="ECO:0000313" key="4">
    <source>
        <dbReference type="Proteomes" id="UP001205919"/>
    </source>
</evidence>
<comment type="caution">
    <text evidence="3">The sequence shown here is derived from an EMBL/GenBank/DDBJ whole genome shotgun (WGS) entry which is preliminary data.</text>
</comment>
<keyword evidence="4" id="KW-1185">Reference proteome</keyword>
<dbReference type="AlphaFoldDB" id="A0AAW5K5E9"/>
<sequence length="329" mass="35824">MKKIAILGIAAMLLIVSVWGHGAAGGGTDKTADAKSTETVLKHKVENKNAPVVYYTRDVSARGLLKVYKALNQRVTGKVGIKVSFGGDNEQYLDPKLMTELAKETKGTFLDACGYTPPRDDPPGTYSAAERHGFAAVAPVDIIDRDGDVDMPVRGGYHLKYARTGAHLKNYDTLIAVHRFKAHYLPRFGGNMKNISLCLGSLSGKAIIHSAGTNENSYERKDDDITSQSFADAAKAAMDYKRGRWAFINVMDKFEPSDSCKDTKNLGDIGIIASLDPVAVDQASCDFEFGAAPSEEIRNAWEKTHSVDLLEYAEKIGVGSRHYQLVSVD</sequence>
<keyword evidence="1" id="KW-0732">Signal</keyword>
<dbReference type="Proteomes" id="UP001205919">
    <property type="component" value="Unassembled WGS sequence"/>
</dbReference>
<name>A0AAW5K5E9_9BACT</name>
<reference evidence="3 4" key="1">
    <citation type="submission" date="2022-06" db="EMBL/GenBank/DDBJ databases">
        <title>Isolation of gut microbiota from human fecal samples.</title>
        <authorList>
            <person name="Pamer E.G."/>
            <person name="Barat B."/>
            <person name="Waligurski E."/>
            <person name="Medina S."/>
            <person name="Paddock L."/>
            <person name="Mostad J."/>
        </authorList>
    </citation>
    <scope>NUCLEOTIDE SEQUENCE [LARGE SCALE GENOMIC DNA]</scope>
    <source>
        <strain evidence="3 4">DFI.9.90</strain>
    </source>
</reference>
<evidence type="ECO:0000259" key="2">
    <source>
        <dbReference type="Pfam" id="PF04015"/>
    </source>
</evidence>
<dbReference type="RefSeq" id="WP_008708942.1">
    <property type="nucleotide sequence ID" value="NZ_CABKQM010000002.1"/>
</dbReference>
<organism evidence="3 4">
    <name type="scientific">Cloacibacillus evryensis</name>
    <dbReference type="NCBI Taxonomy" id="508460"/>
    <lineage>
        <taxon>Bacteria</taxon>
        <taxon>Thermotogati</taxon>
        <taxon>Synergistota</taxon>
        <taxon>Synergistia</taxon>
        <taxon>Synergistales</taxon>
        <taxon>Synergistaceae</taxon>
        <taxon>Cloacibacillus</taxon>
    </lineage>
</organism>
<dbReference type="Pfam" id="PF04015">
    <property type="entry name" value="DUF362"/>
    <property type="match status" value="1"/>
</dbReference>